<evidence type="ECO:0000313" key="3">
    <source>
        <dbReference type="Proteomes" id="UP000076552"/>
    </source>
</evidence>
<dbReference type="STRING" id="708197.A0A166XNX2"/>
<keyword evidence="3" id="KW-1185">Reference proteome</keyword>
<dbReference type="GO" id="GO:0016491">
    <property type="term" value="F:oxidoreductase activity"/>
    <property type="evidence" value="ECO:0007669"/>
    <property type="project" value="UniProtKB-KW"/>
</dbReference>
<sequence length="312" mass="34745">MDSRCSSFRPYKPVLTEMNLDDQSNKVFLVTGASGGLGKELVSILYSKNAKVWLAAISEQKTREIMNEIQNEHPASTGKMLFLKLQLDDLTTIKASAENFLANESRLDVLFNNAGVMVPPQGSVTVQGYELQLGINNLGHFLFTYFLTPILQQTAKQAASNSVRVIWVSSSAADGAPYPAIDFSNMDYHNEEGIWSKYSRSKAGNVIHACEYARRTKGSGIISLSLNPGNFVTNLQQNMPKIQLAMFKLISHPPKKGAYTQLFAGLDSSITEDDNGGWVSPFGRKEDPRKDLTDEDLGRQYWEWSEAQVKQY</sequence>
<organism evidence="2 3">
    <name type="scientific">Colletotrichum tofieldiae</name>
    <dbReference type="NCBI Taxonomy" id="708197"/>
    <lineage>
        <taxon>Eukaryota</taxon>
        <taxon>Fungi</taxon>
        <taxon>Dikarya</taxon>
        <taxon>Ascomycota</taxon>
        <taxon>Pezizomycotina</taxon>
        <taxon>Sordariomycetes</taxon>
        <taxon>Hypocreomycetidae</taxon>
        <taxon>Glomerellales</taxon>
        <taxon>Glomerellaceae</taxon>
        <taxon>Colletotrichum</taxon>
        <taxon>Colletotrichum spaethianum species complex</taxon>
    </lineage>
</organism>
<accession>A0A166XNX2</accession>
<name>A0A166XNX2_9PEZI</name>
<dbReference type="PRINTS" id="PR00081">
    <property type="entry name" value="GDHRDH"/>
</dbReference>
<feature type="non-terminal residue" evidence="2">
    <location>
        <position position="312"/>
    </location>
</feature>
<reference evidence="2 3" key="1">
    <citation type="submission" date="2015-06" db="EMBL/GenBank/DDBJ databases">
        <title>Survival trade-offs in plant roots during colonization by closely related pathogenic and mutualistic fungi.</title>
        <authorList>
            <person name="Hacquard S."/>
            <person name="Kracher B."/>
            <person name="Hiruma K."/>
            <person name="Weinman A."/>
            <person name="Muench P."/>
            <person name="Garrido Oter R."/>
            <person name="Ver Loren van Themaat E."/>
            <person name="Dallerey J.-F."/>
            <person name="Damm U."/>
            <person name="Henrissat B."/>
            <person name="Lespinet O."/>
            <person name="Thon M."/>
            <person name="Kemen E."/>
            <person name="McHardy A.C."/>
            <person name="Schulze-Lefert P."/>
            <person name="O'Connell R.J."/>
        </authorList>
    </citation>
    <scope>NUCLEOTIDE SEQUENCE [LARGE SCALE GENOMIC DNA]</scope>
    <source>
        <strain evidence="2 3">0861</strain>
    </source>
</reference>
<evidence type="ECO:0000313" key="2">
    <source>
        <dbReference type="EMBL" id="KZL76786.1"/>
    </source>
</evidence>
<dbReference type="Pfam" id="PF00106">
    <property type="entry name" value="adh_short"/>
    <property type="match status" value="1"/>
</dbReference>
<dbReference type="AlphaFoldDB" id="A0A166XNX2"/>
<keyword evidence="1" id="KW-0560">Oxidoreductase</keyword>
<comment type="caution">
    <text evidence="2">The sequence shown here is derived from an EMBL/GenBank/DDBJ whole genome shotgun (WGS) entry which is preliminary data.</text>
</comment>
<dbReference type="PANTHER" id="PTHR43157:SF31">
    <property type="entry name" value="PHOSPHATIDYLINOSITOL-GLYCAN BIOSYNTHESIS CLASS F PROTEIN"/>
    <property type="match status" value="1"/>
</dbReference>
<evidence type="ECO:0000256" key="1">
    <source>
        <dbReference type="ARBA" id="ARBA00023002"/>
    </source>
</evidence>
<protein>
    <submittedName>
        <fullName evidence="2">Short-chain dehydrogenase</fullName>
    </submittedName>
</protein>
<dbReference type="Gene3D" id="3.40.50.720">
    <property type="entry name" value="NAD(P)-binding Rossmann-like Domain"/>
    <property type="match status" value="1"/>
</dbReference>
<dbReference type="SUPFAM" id="SSF51735">
    <property type="entry name" value="NAD(P)-binding Rossmann-fold domains"/>
    <property type="match status" value="1"/>
</dbReference>
<gene>
    <name evidence="2" type="ORF">CT0861_07226</name>
</gene>
<dbReference type="InterPro" id="IPR036291">
    <property type="entry name" value="NAD(P)-bd_dom_sf"/>
</dbReference>
<dbReference type="PANTHER" id="PTHR43157">
    <property type="entry name" value="PHOSPHATIDYLINOSITOL-GLYCAN BIOSYNTHESIS CLASS F PROTEIN-RELATED"/>
    <property type="match status" value="1"/>
</dbReference>
<proteinExistence type="predicted"/>
<dbReference type="EMBL" id="LFIV01000012">
    <property type="protein sequence ID" value="KZL76786.1"/>
    <property type="molecule type" value="Genomic_DNA"/>
</dbReference>
<dbReference type="InterPro" id="IPR002347">
    <property type="entry name" value="SDR_fam"/>
</dbReference>
<dbReference type="Proteomes" id="UP000076552">
    <property type="component" value="Unassembled WGS sequence"/>
</dbReference>